<keyword evidence="5 10" id="KW-0175">Coiled coil</keyword>
<evidence type="ECO:0000313" key="12">
    <source>
        <dbReference type="Proteomes" id="UP000321570"/>
    </source>
</evidence>
<dbReference type="PANTHER" id="PTHR14517:SF6">
    <property type="entry name" value="RE41410P"/>
    <property type="match status" value="1"/>
</dbReference>
<evidence type="ECO:0000256" key="10">
    <source>
        <dbReference type="SAM" id="Coils"/>
    </source>
</evidence>
<dbReference type="InterPro" id="IPR008805">
    <property type="entry name" value="RIB43A"/>
</dbReference>
<evidence type="ECO:0000313" key="11">
    <source>
        <dbReference type="EMBL" id="VUZ38971.1"/>
    </source>
</evidence>
<comment type="subcellular location">
    <subcellularLocation>
        <location evidence="1">Cytoplasm</location>
        <location evidence="1">Cytoskeleton</location>
        <location evidence="1">Flagellum axoneme</location>
    </subcellularLocation>
</comment>
<dbReference type="Proteomes" id="UP000321570">
    <property type="component" value="Unassembled WGS sequence"/>
</dbReference>
<comment type="similarity">
    <text evidence="2">Belongs to the RIB43A family.</text>
</comment>
<keyword evidence="12" id="KW-1185">Reference proteome</keyword>
<keyword evidence="6" id="KW-0969">Cilium</keyword>
<dbReference type="EMBL" id="CABIJS010000011">
    <property type="protein sequence ID" value="VUZ38971.1"/>
    <property type="molecule type" value="Genomic_DNA"/>
</dbReference>
<evidence type="ECO:0000256" key="7">
    <source>
        <dbReference type="ARBA" id="ARBA00023212"/>
    </source>
</evidence>
<dbReference type="Pfam" id="PF05914">
    <property type="entry name" value="RIB43A"/>
    <property type="match status" value="1"/>
</dbReference>
<feature type="coiled-coil region" evidence="10">
    <location>
        <begin position="214"/>
        <end position="245"/>
    </location>
</feature>
<gene>
    <name evidence="11" type="ORF">WMSIL1_LOCUS468</name>
</gene>
<keyword evidence="4" id="KW-0282">Flagellum</keyword>
<reference evidence="11 12" key="1">
    <citation type="submission" date="2019-07" db="EMBL/GenBank/DDBJ databases">
        <authorList>
            <person name="Jastrzebski P J."/>
            <person name="Paukszto L."/>
            <person name="Jastrzebski P J."/>
        </authorList>
    </citation>
    <scope>NUCLEOTIDE SEQUENCE [LARGE SCALE GENOMIC DNA]</scope>
    <source>
        <strain evidence="11 12">WMS-il1</strain>
    </source>
</reference>
<dbReference type="AlphaFoldDB" id="A0A564XVB1"/>
<evidence type="ECO:0000256" key="9">
    <source>
        <dbReference type="ARBA" id="ARBA00046435"/>
    </source>
</evidence>
<dbReference type="PANTHER" id="PTHR14517">
    <property type="entry name" value="RIB43A-RELATED"/>
    <property type="match status" value="1"/>
</dbReference>
<evidence type="ECO:0000256" key="6">
    <source>
        <dbReference type="ARBA" id="ARBA00023069"/>
    </source>
</evidence>
<comment type="subunit">
    <text evidence="9">Microtubule inner protein component of sperm flagellar doublet microtubules.</text>
</comment>
<feature type="coiled-coil region" evidence="10">
    <location>
        <begin position="39"/>
        <end position="101"/>
    </location>
</feature>
<proteinExistence type="inferred from homology"/>
<evidence type="ECO:0000256" key="1">
    <source>
        <dbReference type="ARBA" id="ARBA00004611"/>
    </source>
</evidence>
<evidence type="ECO:0000256" key="3">
    <source>
        <dbReference type="ARBA" id="ARBA00022490"/>
    </source>
</evidence>
<keyword evidence="8" id="KW-0966">Cell projection</keyword>
<protein>
    <recommendedName>
        <fullName evidence="13">RIB43A-like with coiled-coils protein 2</fullName>
    </recommendedName>
</protein>
<evidence type="ECO:0008006" key="13">
    <source>
        <dbReference type="Google" id="ProtNLM"/>
    </source>
</evidence>
<evidence type="ECO:0000256" key="5">
    <source>
        <dbReference type="ARBA" id="ARBA00023054"/>
    </source>
</evidence>
<evidence type="ECO:0000256" key="2">
    <source>
        <dbReference type="ARBA" id="ARBA00006875"/>
    </source>
</evidence>
<keyword evidence="7" id="KW-0206">Cytoskeleton</keyword>
<name>A0A564XVB1_HYMDI</name>
<feature type="non-terminal residue" evidence="11">
    <location>
        <position position="379"/>
    </location>
</feature>
<organism evidence="11 12">
    <name type="scientific">Hymenolepis diminuta</name>
    <name type="common">Rat tapeworm</name>
    <dbReference type="NCBI Taxonomy" id="6216"/>
    <lineage>
        <taxon>Eukaryota</taxon>
        <taxon>Metazoa</taxon>
        <taxon>Spiralia</taxon>
        <taxon>Lophotrochozoa</taxon>
        <taxon>Platyhelminthes</taxon>
        <taxon>Cestoda</taxon>
        <taxon>Eucestoda</taxon>
        <taxon>Cyclophyllidea</taxon>
        <taxon>Hymenolepididae</taxon>
        <taxon>Hymenolepis</taxon>
    </lineage>
</organism>
<evidence type="ECO:0000256" key="8">
    <source>
        <dbReference type="ARBA" id="ARBA00023273"/>
    </source>
</evidence>
<evidence type="ECO:0000256" key="4">
    <source>
        <dbReference type="ARBA" id="ARBA00022846"/>
    </source>
</evidence>
<accession>A0A564XVB1</accession>
<sequence length="379" mass="45159">MYKLDLPSDKKEKAAIERRRILEEQRRARIFNEKIRLIGVDERALAQQIQEKLEREENERLRDIAYAKEAERNDKLAMQMERRLTQNQRKLNRAINEYRLQHQQPISRREFDLNDPDALKKELPARISDDDPRCGVSSLQKFVGEDLTKKSRDKLQQQQMSTWFDKQIEEHDRAEASRKHDEHLEAIYRREVEARIMALAQAEANCRRAVQCAVRRYNEALAAEREQKEREAKRNEEEANVQEIINAINSDFLTENPAQGRSALGSHRVCPDRYKGFSPEQLAEIRTVQCNQIQEKAIKEEEEKKRNNLHDDLLIKASKKCLLIERDYERQLRERRRQIQEENMLLAEDQKSFQKYLNEEVYKYQPTAAFFTQFNTTSR</sequence>
<keyword evidence="3" id="KW-0963">Cytoplasm</keyword>